<sequence>MTDAPQDPKTQLLQAALTHVPFDGWSDLTLREAAADSGLSIDQARAMYPRGAVDLALAYHRSGDAAMVEALKSEDLSELRFRDRIARAVRLRLELVEDKELVRRGTTLFSLPTNAPDGARAIWETCDHIWTALGDTSNDVNWYTKRATLSGVYGSTVLYWLGDESPDHHRTWEFLDRRIDNVMQFEKFKAKSRENPLLKTLFAGPNAVLSKIRAPGADPLSNLPGTFRKTNSE</sequence>
<feature type="domain" description="COQ9 C-terminal" evidence="7">
    <location>
        <begin position="116"/>
        <end position="186"/>
    </location>
</feature>
<evidence type="ECO:0000256" key="5">
    <source>
        <dbReference type="ARBA" id="ARBA00023121"/>
    </source>
</evidence>
<dbReference type="Proteomes" id="UP000606730">
    <property type="component" value="Unassembled WGS sequence"/>
</dbReference>
<accession>A0A917AGQ0</accession>
<dbReference type="GO" id="GO:0006744">
    <property type="term" value="P:ubiquinone biosynthetic process"/>
    <property type="evidence" value="ECO:0007669"/>
    <property type="project" value="UniProtKB-KW"/>
</dbReference>
<evidence type="ECO:0000256" key="6">
    <source>
        <dbReference type="ARBA" id="ARBA00058104"/>
    </source>
</evidence>
<organism evidence="8 9">
    <name type="scientific">Actibacterium pelagium</name>
    <dbReference type="NCBI Taxonomy" id="2029103"/>
    <lineage>
        <taxon>Bacteria</taxon>
        <taxon>Pseudomonadati</taxon>
        <taxon>Pseudomonadota</taxon>
        <taxon>Alphaproteobacteria</taxon>
        <taxon>Rhodobacterales</taxon>
        <taxon>Roseobacteraceae</taxon>
        <taxon>Actibacterium</taxon>
    </lineage>
</organism>
<evidence type="ECO:0000313" key="8">
    <source>
        <dbReference type="EMBL" id="GGE51535.1"/>
    </source>
</evidence>
<proteinExistence type="inferred from homology"/>
<dbReference type="PANTHER" id="PTHR21427:SF19">
    <property type="entry name" value="UBIQUINONE BIOSYNTHESIS PROTEIN COQ9, MITOCHONDRIAL"/>
    <property type="match status" value="1"/>
</dbReference>
<keyword evidence="3" id="KW-0831">Ubiquinone biosynthesis</keyword>
<keyword evidence="9" id="KW-1185">Reference proteome</keyword>
<dbReference type="GO" id="GO:0008289">
    <property type="term" value="F:lipid binding"/>
    <property type="evidence" value="ECO:0007669"/>
    <property type="project" value="UniProtKB-KW"/>
</dbReference>
<comment type="function">
    <text evidence="6">Membrane-associated protein that warps the membrane surface to access and bind aromatic isoprenes with high specificity, including ubiquinone (CoQ) isoprene intermediates and presents them directly to COQ7, therefore facilitating the COQ7-mediated hydroxylase step. Participates in the biosynthesis of coenzyme Q, also named ubiquinone, an essential lipid-soluble electron transporter for aerobic cellular respiration.</text>
</comment>
<evidence type="ECO:0000256" key="1">
    <source>
        <dbReference type="ARBA" id="ARBA00004749"/>
    </source>
</evidence>
<dbReference type="InterPro" id="IPR013718">
    <property type="entry name" value="COQ9_C"/>
</dbReference>
<evidence type="ECO:0000259" key="7">
    <source>
        <dbReference type="Pfam" id="PF08511"/>
    </source>
</evidence>
<dbReference type="AlphaFoldDB" id="A0A917AGQ0"/>
<protein>
    <recommendedName>
        <fullName evidence="7">COQ9 C-terminal domain-containing protein</fullName>
    </recommendedName>
</protein>
<dbReference type="Pfam" id="PF08511">
    <property type="entry name" value="COQ9"/>
    <property type="match status" value="1"/>
</dbReference>
<dbReference type="OrthoDB" id="7201143at2"/>
<dbReference type="PANTHER" id="PTHR21427">
    <property type="entry name" value="UBIQUINONE BIOSYNTHESIS PROTEIN COQ9, MITOCHONDRIAL"/>
    <property type="match status" value="1"/>
</dbReference>
<comment type="similarity">
    <text evidence="2">Belongs to the COQ9 family.</text>
</comment>
<reference evidence="8" key="1">
    <citation type="journal article" date="2014" name="Int. J. Syst. Evol. Microbiol.">
        <title>Complete genome sequence of Corynebacterium casei LMG S-19264T (=DSM 44701T), isolated from a smear-ripened cheese.</title>
        <authorList>
            <consortium name="US DOE Joint Genome Institute (JGI-PGF)"/>
            <person name="Walter F."/>
            <person name="Albersmeier A."/>
            <person name="Kalinowski J."/>
            <person name="Ruckert C."/>
        </authorList>
    </citation>
    <scope>NUCLEOTIDE SEQUENCE</scope>
    <source>
        <strain evidence="8">CGMCC 1.16012</strain>
    </source>
</reference>
<dbReference type="Gene3D" id="1.10.357.10">
    <property type="entry name" value="Tetracycline Repressor, domain 2"/>
    <property type="match status" value="1"/>
</dbReference>
<dbReference type="NCBIfam" id="TIGR02396">
    <property type="entry name" value="diverge_rpsU"/>
    <property type="match status" value="1"/>
</dbReference>
<keyword evidence="5" id="KW-0446">Lipid-binding</keyword>
<reference evidence="8" key="2">
    <citation type="submission" date="2020-09" db="EMBL/GenBank/DDBJ databases">
        <authorList>
            <person name="Sun Q."/>
            <person name="Zhou Y."/>
        </authorList>
    </citation>
    <scope>NUCLEOTIDE SEQUENCE</scope>
    <source>
        <strain evidence="8">CGMCC 1.16012</strain>
    </source>
</reference>
<comment type="pathway">
    <text evidence="1">Cofactor biosynthesis; ubiquinone biosynthesis.</text>
</comment>
<evidence type="ECO:0000256" key="2">
    <source>
        <dbReference type="ARBA" id="ARBA00010766"/>
    </source>
</evidence>
<evidence type="ECO:0000256" key="3">
    <source>
        <dbReference type="ARBA" id="ARBA00022688"/>
    </source>
</evidence>
<dbReference type="EMBL" id="BMKN01000002">
    <property type="protein sequence ID" value="GGE51535.1"/>
    <property type="molecule type" value="Genomic_DNA"/>
</dbReference>
<evidence type="ECO:0000313" key="9">
    <source>
        <dbReference type="Proteomes" id="UP000606730"/>
    </source>
</evidence>
<gene>
    <name evidence="8" type="ORF">GCM10011517_19070</name>
</gene>
<dbReference type="RefSeq" id="WP_095594911.1">
    <property type="nucleotide sequence ID" value="NZ_BMKN01000002.1"/>
</dbReference>
<dbReference type="InterPro" id="IPR012762">
    <property type="entry name" value="Ubiq_biosynth_COQ9"/>
</dbReference>
<comment type="caution">
    <text evidence="8">The sequence shown here is derived from an EMBL/GenBank/DDBJ whole genome shotgun (WGS) entry which is preliminary data.</text>
</comment>
<name>A0A917AGQ0_9RHOB</name>
<evidence type="ECO:0000256" key="4">
    <source>
        <dbReference type="ARBA" id="ARBA00022946"/>
    </source>
</evidence>
<keyword evidence="4" id="KW-0809">Transit peptide</keyword>